<evidence type="ECO:0000256" key="3">
    <source>
        <dbReference type="ARBA" id="ARBA00022679"/>
    </source>
</evidence>
<evidence type="ECO:0000313" key="6">
    <source>
        <dbReference type="EMBL" id="MBT0723496.1"/>
    </source>
</evidence>
<dbReference type="InterPro" id="IPR044174">
    <property type="entry name" value="BC10-like"/>
</dbReference>
<proteinExistence type="predicted"/>
<dbReference type="EMBL" id="JABBFR010000003">
    <property type="protein sequence ID" value="MBT0723496.1"/>
    <property type="molecule type" value="Genomic_DNA"/>
</dbReference>
<dbReference type="Proteomes" id="UP000790096">
    <property type="component" value="Unassembled WGS sequence"/>
</dbReference>
<evidence type="ECO:0000313" key="7">
    <source>
        <dbReference type="Proteomes" id="UP000790096"/>
    </source>
</evidence>
<evidence type="ECO:0000256" key="2">
    <source>
        <dbReference type="ARBA" id="ARBA00022676"/>
    </source>
</evidence>
<comment type="subcellular location">
    <subcellularLocation>
        <location evidence="1">Membrane</location>
        <topology evidence="1">Single-pass type II membrane protein</topology>
    </subcellularLocation>
</comment>
<keyword evidence="2" id="KW-0328">Glycosyltransferase</keyword>
<evidence type="ECO:0000256" key="5">
    <source>
        <dbReference type="ARBA" id="ARBA00023180"/>
    </source>
</evidence>
<reference evidence="6 7" key="1">
    <citation type="submission" date="2020-04" db="EMBL/GenBank/DDBJ databases">
        <title>Genome sequencing of Rosenbergiella species.</title>
        <authorList>
            <person name="Alvarez-Perez S."/>
            <person name="Lievens B."/>
        </authorList>
    </citation>
    <scope>NUCLEOTIDE SEQUENCE [LARGE SCALE GENOMIC DNA]</scope>
    <source>
        <strain evidence="6 7">S61</strain>
    </source>
</reference>
<dbReference type="RefSeq" id="WP_214236214.1">
    <property type="nucleotide sequence ID" value="NZ_JABBFR010000003.1"/>
</dbReference>
<gene>
    <name evidence="6" type="ORF">HH682_03355</name>
</gene>
<protein>
    <submittedName>
        <fullName evidence="6">Beta-1,6-N-acetylglucosaminyltransferase</fullName>
    </submittedName>
</protein>
<organism evidence="6 7">
    <name type="scientific">Rosenbergiella gaditana</name>
    <dbReference type="NCBI Taxonomy" id="2726987"/>
    <lineage>
        <taxon>Bacteria</taxon>
        <taxon>Pseudomonadati</taxon>
        <taxon>Pseudomonadota</taxon>
        <taxon>Gammaproteobacteria</taxon>
        <taxon>Enterobacterales</taxon>
        <taxon>Erwiniaceae</taxon>
        <taxon>Rosenbergiella</taxon>
    </lineage>
</organism>
<evidence type="ECO:0000256" key="1">
    <source>
        <dbReference type="ARBA" id="ARBA00004606"/>
    </source>
</evidence>
<dbReference type="InterPro" id="IPR003406">
    <property type="entry name" value="Glyco_trans_14"/>
</dbReference>
<sequence length="271" mass="31882">MKTAVLIQTHKKIDHFYDLFKYNENVVFIIHFDKKCGIVYEKNSFDNLNNVIILDDPVNVYWGGFSQIEATLLLIKKAYSFESINFFHLISGDCLPLTSFVSMEKCWGDNGNELYLEIGDKTDSYWRLNIQAPHVDTNLIRTIPGRIINRILRVLGNRLKFTKLDVKDYAYGSQWFSFTRAHTEIILDNYENGFFNSFRKIACADEHAFQILFKKFNYKSTDNRRFIKFIKGKSSPEMLSIEEICNAKERGFWFARKVDSEKFKEFLKSDV</sequence>
<keyword evidence="4" id="KW-0472">Membrane</keyword>
<name>A0ABS5STY0_9GAMM</name>
<evidence type="ECO:0000256" key="4">
    <source>
        <dbReference type="ARBA" id="ARBA00023136"/>
    </source>
</evidence>
<dbReference type="PANTHER" id="PTHR31042">
    <property type="entry name" value="CORE-2/I-BRANCHING BETA-1,6-N-ACETYLGLUCOSAMINYLTRANSFERASE FAMILY PROTEIN-RELATED"/>
    <property type="match status" value="1"/>
</dbReference>
<keyword evidence="3" id="KW-0808">Transferase</keyword>
<keyword evidence="5" id="KW-0325">Glycoprotein</keyword>
<accession>A0ABS5STY0</accession>
<dbReference type="Pfam" id="PF02485">
    <property type="entry name" value="Branch"/>
    <property type="match status" value="1"/>
</dbReference>
<dbReference type="PANTHER" id="PTHR31042:SF150">
    <property type="entry name" value="OS06G0661900 PROTEIN"/>
    <property type="match status" value="1"/>
</dbReference>
<keyword evidence="7" id="KW-1185">Reference proteome</keyword>
<comment type="caution">
    <text evidence="6">The sequence shown here is derived from an EMBL/GenBank/DDBJ whole genome shotgun (WGS) entry which is preliminary data.</text>
</comment>